<reference evidence="1" key="1">
    <citation type="journal article" date="2021" name="Vet Sci">
        <title>O-Serogroups and Pathovirotypes of Escherichia coli Isolated from Post-Weaning Piglets Showing Diarrhoea and/or Oedema in South Korea.</title>
        <authorList>
            <person name="Byun J.W."/>
            <person name="Moon B.Y."/>
            <person name="Do K.H."/>
            <person name="Lee K."/>
            <person name="Lee H.Y."/>
            <person name="Kim W.I."/>
            <person name="So B."/>
            <person name="Lee W.K."/>
        </authorList>
    </citation>
    <scope>NUCLEOTIDE SEQUENCE</scope>
    <source>
        <strain evidence="1">84/14</strain>
    </source>
</reference>
<gene>
    <name evidence="1" type="ORF">OYG11_12640</name>
</gene>
<comment type="caution">
    <text evidence="1">The sequence shown here is derived from an EMBL/GenBank/DDBJ whole genome shotgun (WGS) entry which is preliminary data.</text>
</comment>
<sequence length="74" mass="8135">SRLKEGVFSTSLTRISFLSFSFDVIGCCDCSADFDLLLSGPTASFPFLCVADESFFVVSPSFFSELVWSAHLCF</sequence>
<organism evidence="1 2">
    <name type="scientific">Actinobacillus pleuropneumoniae</name>
    <name type="common">Haemophilus pleuropneumoniae</name>
    <dbReference type="NCBI Taxonomy" id="715"/>
    <lineage>
        <taxon>Bacteria</taxon>
        <taxon>Pseudomonadati</taxon>
        <taxon>Pseudomonadota</taxon>
        <taxon>Gammaproteobacteria</taxon>
        <taxon>Pasteurellales</taxon>
        <taxon>Pasteurellaceae</taxon>
        <taxon>Actinobacillus</taxon>
    </lineage>
</organism>
<proteinExistence type="predicted"/>
<evidence type="ECO:0000313" key="2">
    <source>
        <dbReference type="Proteomes" id="UP001077788"/>
    </source>
</evidence>
<name>A0A9Q4DMV7_ACTPL</name>
<accession>A0A9Q4DMV7</accession>
<feature type="non-terminal residue" evidence="1">
    <location>
        <position position="1"/>
    </location>
</feature>
<evidence type="ECO:0000313" key="1">
    <source>
        <dbReference type="EMBL" id="MCY6525041.1"/>
    </source>
</evidence>
<dbReference type="Proteomes" id="UP001077788">
    <property type="component" value="Unassembled WGS sequence"/>
</dbReference>
<protein>
    <submittedName>
        <fullName evidence="1">Uncharacterized protein</fullName>
    </submittedName>
</protein>
<dbReference type="RefSeq" id="WP_267992366.1">
    <property type="nucleotide sequence ID" value="NZ_JAPQFC010001195.1"/>
</dbReference>
<reference evidence="1" key="2">
    <citation type="submission" date="2022-12" db="EMBL/GenBank/DDBJ databases">
        <authorList>
            <person name="Kardos G."/>
            <person name="Sarkozi R."/>
            <person name="Laczko L."/>
            <person name="Marton S."/>
            <person name="Makrai L."/>
            <person name="Banyai K."/>
            <person name="Fodor L."/>
        </authorList>
    </citation>
    <scope>NUCLEOTIDE SEQUENCE</scope>
    <source>
        <strain evidence="1">84/14</strain>
    </source>
</reference>
<dbReference type="EMBL" id="JAPQFC010001195">
    <property type="protein sequence ID" value="MCY6525041.1"/>
    <property type="molecule type" value="Genomic_DNA"/>
</dbReference>
<dbReference type="AlphaFoldDB" id="A0A9Q4DMV7"/>